<dbReference type="PANTHER" id="PTHR30572">
    <property type="entry name" value="MEMBRANE COMPONENT OF TRANSPORTER-RELATED"/>
    <property type="match status" value="1"/>
</dbReference>
<organism evidence="10 11">
    <name type="scientific">Pseudodesulfovibrio cashew</name>
    <dbReference type="NCBI Taxonomy" id="2678688"/>
    <lineage>
        <taxon>Bacteria</taxon>
        <taxon>Pseudomonadati</taxon>
        <taxon>Thermodesulfobacteriota</taxon>
        <taxon>Desulfovibrionia</taxon>
        <taxon>Desulfovibrionales</taxon>
        <taxon>Desulfovibrionaceae</taxon>
    </lineage>
</organism>
<dbReference type="KEGG" id="psel:GM415_06600"/>
<evidence type="ECO:0000313" key="11">
    <source>
        <dbReference type="Proteomes" id="UP000428328"/>
    </source>
</evidence>
<feature type="transmembrane region" description="Helical" evidence="7">
    <location>
        <begin position="303"/>
        <end position="330"/>
    </location>
</feature>
<dbReference type="Pfam" id="PF12704">
    <property type="entry name" value="MacB_PCD"/>
    <property type="match status" value="1"/>
</dbReference>
<dbReference type="GO" id="GO:0005886">
    <property type="term" value="C:plasma membrane"/>
    <property type="evidence" value="ECO:0007669"/>
    <property type="project" value="UniProtKB-SubCell"/>
</dbReference>
<dbReference type="GO" id="GO:0022857">
    <property type="term" value="F:transmembrane transporter activity"/>
    <property type="evidence" value="ECO:0007669"/>
    <property type="project" value="TreeGrafter"/>
</dbReference>
<dbReference type="InterPro" id="IPR025857">
    <property type="entry name" value="MacB_PCD"/>
</dbReference>
<dbReference type="Pfam" id="PF02687">
    <property type="entry name" value="FtsX"/>
    <property type="match status" value="1"/>
</dbReference>
<sequence>MNILTIPLRNLRRKWVKTLLLLLVFSLGVTSIVALNYVSDVVGGSLEKKLTAYGANILILPRSEKLTVSYGGFSLGDMVLGVSDLDERAVEERAASIALKDRISVVAPKLVAMATVDGTGVGVVGVRWDKEKILKGYWAADGVFPSSDGEVLAGAKAAERLGLHPGSAVDLGGRALTVSGVLHPTGSDDDAVLFADMDFAQRSFGTPGRVNFVEVAALCAGCPIEDIVAQLSAAMPGTDIKALQSVVKQRMYSVNFVKELILTVSVIILLIACCMVGVTMLASVNERIKEIGLVRSLGFSRRGVFAVFCFEAMLIGLAAGALGYAAGVLLSAKVLQVLDMTEGAHLAFQPAHMAATCLFIATVSVLAAFFPAWKASSVEPSGALISL</sequence>
<feature type="domain" description="ABC3 transporter permease C-terminal" evidence="8">
    <location>
        <begin position="263"/>
        <end position="380"/>
    </location>
</feature>
<dbReference type="AlphaFoldDB" id="A0A6I6JQ72"/>
<reference evidence="10 11" key="1">
    <citation type="submission" date="2019-11" db="EMBL/GenBank/DDBJ databases">
        <authorList>
            <person name="Zheng R.K."/>
            <person name="Sun C.M."/>
        </authorList>
    </citation>
    <scope>NUCLEOTIDE SEQUENCE [LARGE SCALE GENOMIC DNA]</scope>
    <source>
        <strain evidence="10 11">SRB007</strain>
    </source>
</reference>
<keyword evidence="2" id="KW-1003">Cell membrane</keyword>
<dbReference type="EMBL" id="CP046400">
    <property type="protein sequence ID" value="QGY39804.1"/>
    <property type="molecule type" value="Genomic_DNA"/>
</dbReference>
<dbReference type="InterPro" id="IPR050250">
    <property type="entry name" value="Macrolide_Exporter_MacB"/>
</dbReference>
<accession>A0A6I6JQ72</accession>
<protein>
    <submittedName>
        <fullName evidence="10">FtsX-like permease family protein</fullName>
    </submittedName>
</protein>
<evidence type="ECO:0000256" key="5">
    <source>
        <dbReference type="ARBA" id="ARBA00023136"/>
    </source>
</evidence>
<evidence type="ECO:0000256" key="7">
    <source>
        <dbReference type="SAM" id="Phobius"/>
    </source>
</evidence>
<evidence type="ECO:0000256" key="4">
    <source>
        <dbReference type="ARBA" id="ARBA00022989"/>
    </source>
</evidence>
<evidence type="ECO:0000256" key="2">
    <source>
        <dbReference type="ARBA" id="ARBA00022475"/>
    </source>
</evidence>
<name>A0A6I6JQ72_9BACT</name>
<keyword evidence="5 7" id="KW-0472">Membrane</keyword>
<comment type="similarity">
    <text evidence="6">Belongs to the ABC-4 integral membrane protein family.</text>
</comment>
<comment type="subcellular location">
    <subcellularLocation>
        <location evidence="1">Cell membrane</location>
        <topology evidence="1">Multi-pass membrane protein</topology>
    </subcellularLocation>
</comment>
<feature type="domain" description="MacB-like periplasmic core" evidence="9">
    <location>
        <begin position="18"/>
        <end position="216"/>
    </location>
</feature>
<dbReference type="Proteomes" id="UP000428328">
    <property type="component" value="Chromosome"/>
</dbReference>
<dbReference type="RefSeq" id="WP_158947029.1">
    <property type="nucleotide sequence ID" value="NZ_CP046400.1"/>
</dbReference>
<dbReference type="PANTHER" id="PTHR30572:SF4">
    <property type="entry name" value="ABC TRANSPORTER PERMEASE YTRF"/>
    <property type="match status" value="1"/>
</dbReference>
<evidence type="ECO:0000256" key="6">
    <source>
        <dbReference type="ARBA" id="ARBA00038076"/>
    </source>
</evidence>
<evidence type="ECO:0000256" key="3">
    <source>
        <dbReference type="ARBA" id="ARBA00022692"/>
    </source>
</evidence>
<gene>
    <name evidence="10" type="ORF">GM415_06600</name>
</gene>
<keyword evidence="4 7" id="KW-1133">Transmembrane helix</keyword>
<evidence type="ECO:0000259" key="9">
    <source>
        <dbReference type="Pfam" id="PF12704"/>
    </source>
</evidence>
<evidence type="ECO:0000313" key="10">
    <source>
        <dbReference type="EMBL" id="QGY39804.1"/>
    </source>
</evidence>
<keyword evidence="11" id="KW-1185">Reference proteome</keyword>
<evidence type="ECO:0000259" key="8">
    <source>
        <dbReference type="Pfam" id="PF02687"/>
    </source>
</evidence>
<evidence type="ECO:0000256" key="1">
    <source>
        <dbReference type="ARBA" id="ARBA00004651"/>
    </source>
</evidence>
<feature type="transmembrane region" description="Helical" evidence="7">
    <location>
        <begin position="260"/>
        <end position="282"/>
    </location>
</feature>
<keyword evidence="3 7" id="KW-0812">Transmembrane</keyword>
<feature type="transmembrane region" description="Helical" evidence="7">
    <location>
        <begin position="350"/>
        <end position="370"/>
    </location>
</feature>
<proteinExistence type="inferred from homology"/>
<dbReference type="InterPro" id="IPR003838">
    <property type="entry name" value="ABC3_permease_C"/>
</dbReference>